<proteinExistence type="predicted"/>
<comment type="caution">
    <text evidence="2">The sequence shown here is derived from an EMBL/GenBank/DDBJ whole genome shotgun (WGS) entry which is preliminary data.</text>
</comment>
<protein>
    <submittedName>
        <fullName evidence="2">Uncharacterized protein</fullName>
    </submittedName>
</protein>
<feature type="transmembrane region" description="Helical" evidence="1">
    <location>
        <begin position="45"/>
        <end position="63"/>
    </location>
</feature>
<reference evidence="2 3" key="1">
    <citation type="submission" date="2019-02" db="EMBL/GenBank/DDBJ databases">
        <title>Deep-cultivation of Planctomycetes and their phenomic and genomic characterization uncovers novel biology.</title>
        <authorList>
            <person name="Wiegand S."/>
            <person name="Jogler M."/>
            <person name="Boedeker C."/>
            <person name="Pinto D."/>
            <person name="Vollmers J."/>
            <person name="Rivas-Marin E."/>
            <person name="Kohn T."/>
            <person name="Peeters S.H."/>
            <person name="Heuer A."/>
            <person name="Rast P."/>
            <person name="Oberbeckmann S."/>
            <person name="Bunk B."/>
            <person name="Jeske O."/>
            <person name="Meyerdierks A."/>
            <person name="Storesund J.E."/>
            <person name="Kallscheuer N."/>
            <person name="Luecker S."/>
            <person name="Lage O.M."/>
            <person name="Pohl T."/>
            <person name="Merkel B.J."/>
            <person name="Hornburger P."/>
            <person name="Mueller R.-W."/>
            <person name="Bruemmer F."/>
            <person name="Labrenz M."/>
            <person name="Spormann A.M."/>
            <person name="Op Den Camp H."/>
            <person name="Overmann J."/>
            <person name="Amann R."/>
            <person name="Jetten M.S.M."/>
            <person name="Mascher T."/>
            <person name="Medema M.H."/>
            <person name="Devos D.P."/>
            <person name="Kaster A.-K."/>
            <person name="Ovreas L."/>
            <person name="Rohde M."/>
            <person name="Galperin M.Y."/>
            <person name="Jogler C."/>
        </authorList>
    </citation>
    <scope>NUCLEOTIDE SEQUENCE [LARGE SCALE GENOMIC DNA]</scope>
    <source>
        <strain evidence="2 3">Pla111</strain>
    </source>
</reference>
<organism evidence="2 3">
    <name type="scientific">Botrimarina hoheduenensis</name>
    <dbReference type="NCBI Taxonomy" id="2528000"/>
    <lineage>
        <taxon>Bacteria</taxon>
        <taxon>Pseudomonadati</taxon>
        <taxon>Planctomycetota</taxon>
        <taxon>Planctomycetia</taxon>
        <taxon>Pirellulales</taxon>
        <taxon>Lacipirellulaceae</taxon>
        <taxon>Botrimarina</taxon>
    </lineage>
</organism>
<keyword evidence="3" id="KW-1185">Reference proteome</keyword>
<feature type="transmembrane region" description="Helical" evidence="1">
    <location>
        <begin position="131"/>
        <end position="152"/>
    </location>
</feature>
<name>A0A5C5WAU9_9BACT</name>
<feature type="transmembrane region" description="Helical" evidence="1">
    <location>
        <begin position="164"/>
        <end position="189"/>
    </location>
</feature>
<accession>A0A5C5WAU9</accession>
<sequence length="404" mass="42986">MLDRPIAQGVRFIVQSVALWPLGLVLPQRLGRQAVTADDALPPPFAWLVLTLFVAGLTLRLFFAIDATPLSEAASLYADLRDALANVSLMYATMLTAPCVLLTAGAAWLLSRVLGSKVPVDHDPIVRAACYAIGWQAGLVTVLFSAAIVAQLTGYEPTGQSNGLFNQALIVGVSVALLWGALILAPAIAQQIRPQTAAAEMFGWIAGLVWMVPVATLTLLLLGQSVDLRAAADRAEARQARAWFGELDIDVLSATPIPATKTPPRLQLTVAYTSRSSALLVVPRVTELLPERAGPQLRVIDSSLDYLPDRALLIEPGETRVAEYTIEPTGDVSAQERSPLGSVSMGSTAYLTPFYRREADGGFIDGRAKLWAPRRLNDVVTGLPLQSANASAADSSTSGGQGLR</sequence>
<keyword evidence="1" id="KW-0812">Transmembrane</keyword>
<evidence type="ECO:0000313" key="2">
    <source>
        <dbReference type="EMBL" id="TWT46732.1"/>
    </source>
</evidence>
<keyword evidence="1" id="KW-1133">Transmembrane helix</keyword>
<evidence type="ECO:0000256" key="1">
    <source>
        <dbReference type="SAM" id="Phobius"/>
    </source>
</evidence>
<evidence type="ECO:0000313" key="3">
    <source>
        <dbReference type="Proteomes" id="UP000318995"/>
    </source>
</evidence>
<feature type="transmembrane region" description="Helical" evidence="1">
    <location>
        <begin position="83"/>
        <end position="110"/>
    </location>
</feature>
<feature type="transmembrane region" description="Helical" evidence="1">
    <location>
        <begin position="201"/>
        <end position="222"/>
    </location>
</feature>
<dbReference type="AlphaFoldDB" id="A0A5C5WAU9"/>
<keyword evidence="1" id="KW-0472">Membrane</keyword>
<dbReference type="Proteomes" id="UP000318995">
    <property type="component" value="Unassembled WGS sequence"/>
</dbReference>
<dbReference type="EMBL" id="SJPH01000003">
    <property type="protein sequence ID" value="TWT46732.1"/>
    <property type="molecule type" value="Genomic_DNA"/>
</dbReference>
<gene>
    <name evidence="2" type="ORF">Pla111_18330</name>
</gene>